<dbReference type="Proteomes" id="UP000478052">
    <property type="component" value="Unassembled WGS sequence"/>
</dbReference>
<evidence type="ECO:0000313" key="2">
    <source>
        <dbReference type="EMBL" id="KAF0746538.1"/>
    </source>
</evidence>
<reference evidence="2 3" key="1">
    <citation type="submission" date="2019-08" db="EMBL/GenBank/DDBJ databases">
        <title>Whole genome of Aphis craccivora.</title>
        <authorList>
            <person name="Voronova N.V."/>
            <person name="Shulinski R.S."/>
            <person name="Bandarenka Y.V."/>
            <person name="Zhorov D.G."/>
            <person name="Warner D."/>
        </authorList>
    </citation>
    <scope>NUCLEOTIDE SEQUENCE [LARGE SCALE GENOMIC DNA]</scope>
    <source>
        <strain evidence="2">180601</strain>
        <tissue evidence="2">Whole Body</tissue>
    </source>
</reference>
<keyword evidence="1" id="KW-0812">Transmembrane</keyword>
<dbReference type="AlphaFoldDB" id="A0A6G0Y0A9"/>
<keyword evidence="3" id="KW-1185">Reference proteome</keyword>
<comment type="caution">
    <text evidence="2">The sequence shown here is derived from an EMBL/GenBank/DDBJ whole genome shotgun (WGS) entry which is preliminary data.</text>
</comment>
<accession>A0A6G0Y0A9</accession>
<proteinExistence type="predicted"/>
<keyword evidence="1" id="KW-1133">Transmembrane helix</keyword>
<keyword evidence="1" id="KW-0472">Membrane</keyword>
<gene>
    <name evidence="2" type="ORF">FWK35_00029034</name>
</gene>
<evidence type="ECO:0000256" key="1">
    <source>
        <dbReference type="SAM" id="Phobius"/>
    </source>
</evidence>
<dbReference type="EMBL" id="VUJU01007173">
    <property type="protein sequence ID" value="KAF0746538.1"/>
    <property type="molecule type" value="Genomic_DNA"/>
</dbReference>
<sequence>MGNKQILGRAMNVLILQCCVFFFFFVSVYTRTCRNNALISNCGVFKSAGENQKKIKEKPEFLRKTSFRPNRFFYMICR</sequence>
<name>A0A6G0Y0A9_APHCR</name>
<evidence type="ECO:0000313" key="3">
    <source>
        <dbReference type="Proteomes" id="UP000478052"/>
    </source>
</evidence>
<protein>
    <submittedName>
        <fullName evidence="2">Uncharacterized protein</fullName>
    </submittedName>
</protein>
<organism evidence="2 3">
    <name type="scientific">Aphis craccivora</name>
    <name type="common">Cowpea aphid</name>
    <dbReference type="NCBI Taxonomy" id="307492"/>
    <lineage>
        <taxon>Eukaryota</taxon>
        <taxon>Metazoa</taxon>
        <taxon>Ecdysozoa</taxon>
        <taxon>Arthropoda</taxon>
        <taxon>Hexapoda</taxon>
        <taxon>Insecta</taxon>
        <taxon>Pterygota</taxon>
        <taxon>Neoptera</taxon>
        <taxon>Paraneoptera</taxon>
        <taxon>Hemiptera</taxon>
        <taxon>Sternorrhyncha</taxon>
        <taxon>Aphidomorpha</taxon>
        <taxon>Aphidoidea</taxon>
        <taxon>Aphididae</taxon>
        <taxon>Aphidini</taxon>
        <taxon>Aphis</taxon>
        <taxon>Aphis</taxon>
    </lineage>
</organism>
<feature type="transmembrane region" description="Helical" evidence="1">
    <location>
        <begin position="12"/>
        <end position="30"/>
    </location>
</feature>